<dbReference type="InterPro" id="IPR003801">
    <property type="entry name" value="GTP_cyclohydrolase_FolE2/MptA"/>
</dbReference>
<accession>A0A2N8IXS3</accession>
<dbReference type="EMBL" id="PJLB01000004">
    <property type="protein sequence ID" value="PND05114.1"/>
    <property type="molecule type" value="Genomic_DNA"/>
</dbReference>
<dbReference type="EC" id="3.5.4.16" evidence="2"/>
<dbReference type="HAMAP" id="MF_01527_B">
    <property type="entry name" value="GTP_cyclohydrol_B"/>
    <property type="match status" value="1"/>
</dbReference>
<proteinExistence type="inferred from homology"/>
<evidence type="ECO:0000256" key="1">
    <source>
        <dbReference type="ARBA" id="ARBA00022801"/>
    </source>
</evidence>
<dbReference type="SMR" id="A0A2N8IXS3"/>
<dbReference type="Gene3D" id="3.10.270.10">
    <property type="entry name" value="Urate Oxidase"/>
    <property type="match status" value="1"/>
</dbReference>
<keyword evidence="1 2" id="KW-0378">Hydrolase</keyword>
<dbReference type="RefSeq" id="WP_012419153.1">
    <property type="nucleotide sequence ID" value="NZ_AP021898.1"/>
</dbReference>
<dbReference type="GO" id="GO:0046654">
    <property type="term" value="P:tetrahydrofolate biosynthetic process"/>
    <property type="evidence" value="ECO:0007669"/>
    <property type="project" value="UniProtKB-UniRule"/>
</dbReference>
<evidence type="ECO:0000313" key="5">
    <source>
        <dbReference type="Proteomes" id="UP000235914"/>
    </source>
</evidence>
<comment type="similarity">
    <text evidence="2">Belongs to the GTP cyclohydrolase IV family.</text>
</comment>
<organism evidence="3 5">
    <name type="scientific">Akkermansia muciniphila</name>
    <dbReference type="NCBI Taxonomy" id="239935"/>
    <lineage>
        <taxon>Bacteria</taxon>
        <taxon>Pseudomonadati</taxon>
        <taxon>Verrucomicrobiota</taxon>
        <taxon>Verrucomicrobiia</taxon>
        <taxon>Verrucomicrobiales</taxon>
        <taxon>Akkermansiaceae</taxon>
        <taxon>Akkermansia</taxon>
    </lineage>
</organism>
<dbReference type="Proteomes" id="UP000236075">
    <property type="component" value="Unassembled WGS sequence"/>
</dbReference>
<dbReference type="Pfam" id="PF02649">
    <property type="entry name" value="GCHY-1"/>
    <property type="match status" value="1"/>
</dbReference>
<dbReference type="GeneID" id="60879523"/>
<dbReference type="PANTHER" id="PTHR36445:SF1">
    <property type="entry name" value="GTP CYCLOHYDROLASE MPTA"/>
    <property type="match status" value="1"/>
</dbReference>
<dbReference type="InterPro" id="IPR022838">
    <property type="entry name" value="GTP_cyclohydrolase_FolE2"/>
</dbReference>
<gene>
    <name evidence="2" type="primary">folE2</name>
    <name evidence="4" type="ORF">CXT95_01475</name>
    <name evidence="3" type="ORF">CXU09_00425</name>
</gene>
<evidence type="ECO:0000256" key="2">
    <source>
        <dbReference type="HAMAP-Rule" id="MF_01527"/>
    </source>
</evidence>
<comment type="catalytic activity">
    <reaction evidence="2">
        <text>GTP + H2O = 7,8-dihydroneopterin 3'-triphosphate + formate + H(+)</text>
        <dbReference type="Rhea" id="RHEA:17473"/>
        <dbReference type="ChEBI" id="CHEBI:15377"/>
        <dbReference type="ChEBI" id="CHEBI:15378"/>
        <dbReference type="ChEBI" id="CHEBI:15740"/>
        <dbReference type="ChEBI" id="CHEBI:37565"/>
        <dbReference type="ChEBI" id="CHEBI:58462"/>
        <dbReference type="EC" id="3.5.4.16"/>
    </reaction>
</comment>
<evidence type="ECO:0000313" key="6">
    <source>
        <dbReference type="Proteomes" id="UP000236075"/>
    </source>
</evidence>
<dbReference type="PANTHER" id="PTHR36445">
    <property type="entry name" value="GTP CYCLOHYDROLASE MPTA"/>
    <property type="match status" value="1"/>
</dbReference>
<dbReference type="OMA" id="PCSQGMS"/>
<dbReference type="EMBL" id="PJKN01000001">
    <property type="protein sequence ID" value="PNC57581.1"/>
    <property type="molecule type" value="Genomic_DNA"/>
</dbReference>
<reference evidence="5 6" key="1">
    <citation type="journal article" date="2017" name="BMC Genomics">
        <title>Genome sequencing of 39 Akkermansia muciniphila isolates reveals its population structure, genomic and functional diverisity, and global distribution in mammalian gut microbiotas.</title>
        <authorList>
            <person name="Guo X."/>
            <person name="Li S."/>
            <person name="Zhang J."/>
            <person name="Wu F."/>
            <person name="Li X."/>
            <person name="Wu D."/>
            <person name="Zhang M."/>
            <person name="Ou Z."/>
            <person name="Jie Z."/>
            <person name="Yan Q."/>
            <person name="Li P."/>
            <person name="Yi J."/>
            <person name="Peng Y."/>
        </authorList>
    </citation>
    <scope>NUCLEOTIDE SEQUENCE [LARGE SCALE GENOMIC DNA]</scope>
    <source>
        <strain evidence="4 6">GP28</strain>
        <strain evidence="3 5">GP43</strain>
    </source>
</reference>
<dbReference type="AlphaFoldDB" id="A0A2N8IXS3"/>
<feature type="site" description="May be catalytically important" evidence="2">
    <location>
        <position position="150"/>
    </location>
</feature>
<comment type="pathway">
    <text evidence="2">Cofactor biosynthesis; 7,8-dihydroneopterin triphosphate biosynthesis; 7,8-dihydroneopterin triphosphate from GTP: step 1/1.</text>
</comment>
<dbReference type="Proteomes" id="UP000235914">
    <property type="component" value="Unassembled WGS sequence"/>
</dbReference>
<dbReference type="NCBIfam" id="NF010200">
    <property type="entry name" value="PRK13674.1-1"/>
    <property type="match status" value="1"/>
</dbReference>
<name>A0A2N8IXS3_9BACT</name>
<evidence type="ECO:0000313" key="3">
    <source>
        <dbReference type="EMBL" id="PNC57581.1"/>
    </source>
</evidence>
<dbReference type="GO" id="GO:0003934">
    <property type="term" value="F:GTP cyclohydrolase I activity"/>
    <property type="evidence" value="ECO:0007669"/>
    <property type="project" value="UniProtKB-UniRule"/>
</dbReference>
<protein>
    <recommendedName>
        <fullName evidence="2">GTP cyclohydrolase FolE2</fullName>
        <ecNumber evidence="2">3.5.4.16</ecNumber>
    </recommendedName>
</protein>
<comment type="caution">
    <text evidence="3">The sequence shown here is derived from an EMBL/GenBank/DDBJ whole genome shotgun (WGS) entry which is preliminary data.</text>
</comment>
<evidence type="ECO:0000313" key="4">
    <source>
        <dbReference type="EMBL" id="PND05114.1"/>
    </source>
</evidence>
<comment type="function">
    <text evidence="2">Converts GTP to 7,8-dihydroneopterin triphosphate.</text>
</comment>
<sequence length="264" mass="30078">MQELKDTQSEADTRNISIDRVGVKGLRFPIQIQDKLNRIQSTVATVSLAVDLPEEFKGTHMSRFVEALHQHGPLLDVHTALAIPRELLRRLSARRSHVEMEFPFFRSKNAPVTGIEGLMDYVVRFEMEAEANNKLADFKLTVIVPVTTLCPCSKAMSAYGAHNQRGLVTYSVRFASRPVWIEDLIDLVESCASCSLFSVLKRPDEKWVTEKAYENPVFVEDLVRNVALKTQSHSAFSWYRVEAENFESIHNHQAYAVIERDLRS</sequence>